<proteinExistence type="predicted"/>
<dbReference type="OrthoDB" id="2858187at2"/>
<dbReference type="RefSeq" id="WP_097042620.1">
    <property type="nucleotide sequence ID" value="NZ_OBQF01000007.1"/>
</dbReference>
<name>A0A285UX74_9STAP</name>
<protein>
    <submittedName>
        <fullName evidence="1">Uncharacterized protein</fullName>
    </submittedName>
</protein>
<dbReference type="EMBL" id="OBQF01000007">
    <property type="protein sequence ID" value="SOC44831.1"/>
    <property type="molecule type" value="Genomic_DNA"/>
</dbReference>
<reference evidence="2" key="1">
    <citation type="submission" date="2017-08" db="EMBL/GenBank/DDBJ databases">
        <authorList>
            <person name="Varghese N."/>
            <person name="Submissions S."/>
        </authorList>
    </citation>
    <scope>NUCLEOTIDE SEQUENCE [LARGE SCALE GENOMIC DNA]</scope>
    <source>
        <strain evidence="2">DSM 23173</strain>
    </source>
</reference>
<evidence type="ECO:0000313" key="1">
    <source>
        <dbReference type="EMBL" id="SOC44831.1"/>
    </source>
</evidence>
<organism evidence="1 2">
    <name type="scientific">Salinicoccus kekensis</name>
    <dbReference type="NCBI Taxonomy" id="714307"/>
    <lineage>
        <taxon>Bacteria</taxon>
        <taxon>Bacillati</taxon>
        <taxon>Bacillota</taxon>
        <taxon>Bacilli</taxon>
        <taxon>Bacillales</taxon>
        <taxon>Staphylococcaceae</taxon>
        <taxon>Salinicoccus</taxon>
    </lineage>
</organism>
<dbReference type="Proteomes" id="UP000219412">
    <property type="component" value="Unassembled WGS sequence"/>
</dbReference>
<keyword evidence="2" id="KW-1185">Reference proteome</keyword>
<sequence>MEIRSVGAELKPELETYYYPRHIAVWKVTFRTIFGTRRELVMTVGDGVTGYVGIVDEVPEATPLEVDEASIIPEEIESDDFYEKSKEALRKYFIYKRRVWKVPIIECDYVDAFHVPYQVERRTSKFGNSKYYLYEPMSKMYEDLKKHEVIKNFVLEKGEVKV</sequence>
<evidence type="ECO:0000313" key="2">
    <source>
        <dbReference type="Proteomes" id="UP000219412"/>
    </source>
</evidence>
<dbReference type="AlphaFoldDB" id="A0A285UX74"/>
<accession>A0A285UX74</accession>
<gene>
    <name evidence="1" type="ORF">SAMN05878391_2488</name>
</gene>